<evidence type="ECO:0000313" key="4">
    <source>
        <dbReference type="Proteomes" id="UP001497516"/>
    </source>
</evidence>
<dbReference type="PANTHER" id="PTHR33116:SF86">
    <property type="entry name" value="REVERSE TRANSCRIPTASE DOMAIN-CONTAINING PROTEIN"/>
    <property type="match status" value="1"/>
</dbReference>
<accession>A0AAV2E656</accession>
<evidence type="ECO:0000259" key="2">
    <source>
        <dbReference type="PROSITE" id="PS50878"/>
    </source>
</evidence>
<dbReference type="InterPro" id="IPR000477">
    <property type="entry name" value="RT_dom"/>
</dbReference>
<sequence>MKSRSQKGTGMFAAKIDMAKAYDCVEWHFIEGVMVRMGFDRRWVDLIMNCVSTVSYSVLVNGHQSEAFIPTRGLRQGDPLSPYLFLLCAEGLLAITKAAVRDKRMHGLKPAQGALTVSHLFFADDSVFFGRATEQESGLLKQILQLYEKESGKLVNFQKSAVSFSGNVRMHQKLMVSGTLQMTMVEKHEKYLGLPTVVGRSKKEIFNGLKDRIRKKLKEWKEKTLSVAGRETLIRSVAQDQLTFAMSIFRIPAAIINKVHSLIMNFYWGQKGSEKRIQWLSREEMLLPKEEGGLGLRDLEGFNTAMLAKQVWRLHQRPSSLVAKIMKAKYYKNTSILEGNIGYRPTSSDEASVAPMNSSATASGGE</sequence>
<reference evidence="3 4" key="1">
    <citation type="submission" date="2024-04" db="EMBL/GenBank/DDBJ databases">
        <authorList>
            <person name="Fracassetti M."/>
        </authorList>
    </citation>
    <scope>NUCLEOTIDE SEQUENCE [LARGE SCALE GENOMIC DNA]</scope>
</reference>
<evidence type="ECO:0000256" key="1">
    <source>
        <dbReference type="SAM" id="MobiDB-lite"/>
    </source>
</evidence>
<organism evidence="3 4">
    <name type="scientific">Linum trigynum</name>
    <dbReference type="NCBI Taxonomy" id="586398"/>
    <lineage>
        <taxon>Eukaryota</taxon>
        <taxon>Viridiplantae</taxon>
        <taxon>Streptophyta</taxon>
        <taxon>Embryophyta</taxon>
        <taxon>Tracheophyta</taxon>
        <taxon>Spermatophyta</taxon>
        <taxon>Magnoliopsida</taxon>
        <taxon>eudicotyledons</taxon>
        <taxon>Gunneridae</taxon>
        <taxon>Pentapetalae</taxon>
        <taxon>rosids</taxon>
        <taxon>fabids</taxon>
        <taxon>Malpighiales</taxon>
        <taxon>Linaceae</taxon>
        <taxon>Linum</taxon>
    </lineage>
</organism>
<dbReference type="InterPro" id="IPR043502">
    <property type="entry name" value="DNA/RNA_pol_sf"/>
</dbReference>
<evidence type="ECO:0000313" key="3">
    <source>
        <dbReference type="EMBL" id="CAL1381267.1"/>
    </source>
</evidence>
<dbReference type="Pfam" id="PF00078">
    <property type="entry name" value="RVT_1"/>
    <property type="match status" value="1"/>
</dbReference>
<proteinExistence type="predicted"/>
<dbReference type="EMBL" id="OZ034817">
    <property type="protein sequence ID" value="CAL1381267.1"/>
    <property type="molecule type" value="Genomic_DNA"/>
</dbReference>
<keyword evidence="4" id="KW-1185">Reference proteome</keyword>
<dbReference type="SUPFAM" id="SSF56672">
    <property type="entry name" value="DNA/RNA polymerases"/>
    <property type="match status" value="1"/>
</dbReference>
<dbReference type="PANTHER" id="PTHR33116">
    <property type="entry name" value="REVERSE TRANSCRIPTASE ZINC-BINDING DOMAIN-CONTAINING PROTEIN-RELATED-RELATED"/>
    <property type="match status" value="1"/>
</dbReference>
<dbReference type="Proteomes" id="UP001497516">
    <property type="component" value="Chromosome 4"/>
</dbReference>
<name>A0AAV2E656_9ROSI</name>
<feature type="region of interest" description="Disordered" evidence="1">
    <location>
        <begin position="345"/>
        <end position="366"/>
    </location>
</feature>
<feature type="domain" description="Reverse transcriptase" evidence="2">
    <location>
        <begin position="1"/>
        <end position="196"/>
    </location>
</feature>
<dbReference type="AlphaFoldDB" id="A0AAV2E656"/>
<protein>
    <recommendedName>
        <fullName evidence="2">Reverse transcriptase domain-containing protein</fullName>
    </recommendedName>
</protein>
<gene>
    <name evidence="3" type="ORF">LTRI10_LOCUS22656</name>
</gene>
<dbReference type="PROSITE" id="PS50878">
    <property type="entry name" value="RT_POL"/>
    <property type="match status" value="1"/>
</dbReference>